<dbReference type="CDD" id="cd02440">
    <property type="entry name" value="AdoMet_MTases"/>
    <property type="match status" value="1"/>
</dbReference>
<accession>A0ABQ5TUN7</accession>
<proteinExistence type="predicted"/>
<comment type="caution">
    <text evidence="1">The sequence shown here is derived from an EMBL/GenBank/DDBJ whole genome shotgun (WGS) entry which is preliminary data.</text>
</comment>
<keyword evidence="1" id="KW-0808">Transferase</keyword>
<protein>
    <submittedName>
        <fullName evidence="1">Methyltransferase</fullName>
    </submittedName>
</protein>
<dbReference type="EMBL" id="BSND01000004">
    <property type="protein sequence ID" value="GLP99289.1"/>
    <property type="molecule type" value="Genomic_DNA"/>
</dbReference>
<evidence type="ECO:0000313" key="2">
    <source>
        <dbReference type="Proteomes" id="UP001161423"/>
    </source>
</evidence>
<dbReference type="Gene3D" id="3.40.50.150">
    <property type="entry name" value="Vaccinia Virus protein VP39"/>
    <property type="match status" value="1"/>
</dbReference>
<name>A0ABQ5TUN7_9GAMM</name>
<dbReference type="GO" id="GO:0008168">
    <property type="term" value="F:methyltransferase activity"/>
    <property type="evidence" value="ECO:0007669"/>
    <property type="project" value="UniProtKB-KW"/>
</dbReference>
<dbReference type="Proteomes" id="UP001161423">
    <property type="component" value="Unassembled WGS sequence"/>
</dbReference>
<dbReference type="SUPFAM" id="SSF53335">
    <property type="entry name" value="S-adenosyl-L-methionine-dependent methyltransferases"/>
    <property type="match status" value="1"/>
</dbReference>
<dbReference type="InterPro" id="IPR029063">
    <property type="entry name" value="SAM-dependent_MTases_sf"/>
</dbReference>
<reference evidence="1" key="1">
    <citation type="journal article" date="2014" name="Int. J. Syst. Evol. Microbiol.">
        <title>Complete genome of a new Firmicutes species belonging to the dominant human colonic microbiota ('Ruminococcus bicirculans') reveals two chromosomes and a selective capacity to utilize plant glucans.</title>
        <authorList>
            <consortium name="NISC Comparative Sequencing Program"/>
            <person name="Wegmann U."/>
            <person name="Louis P."/>
            <person name="Goesmann A."/>
            <person name="Henrissat B."/>
            <person name="Duncan S.H."/>
            <person name="Flint H.J."/>
        </authorList>
    </citation>
    <scope>NUCLEOTIDE SEQUENCE</scope>
    <source>
        <strain evidence="1">NBRC 102424</strain>
    </source>
</reference>
<dbReference type="RefSeq" id="WP_284722730.1">
    <property type="nucleotide sequence ID" value="NZ_BSND01000004.1"/>
</dbReference>
<dbReference type="GO" id="GO:0032259">
    <property type="term" value="P:methylation"/>
    <property type="evidence" value="ECO:0007669"/>
    <property type="project" value="UniProtKB-KW"/>
</dbReference>
<sequence>MSVICPLCQHQASEFYQFKKHLYHQCQFCYGIFMDPALWPDREAEQRRYLEHLNDVEDSRFQRFVAPITQLVQQLFQSHQQGLDFGAGHAPVITHVLQQAGFAIAAYDPLFFNDDALLEQRYDYICSCEVIEHFHHPAQSFAQLRKLLKPGGRLFCMTEIYHEGIDFHRWNYKNDPTHVFMYHRNTVSYIADKYGFKKAMIEGRLIQFQANSSL</sequence>
<reference evidence="1" key="2">
    <citation type="submission" date="2023-01" db="EMBL/GenBank/DDBJ databases">
        <title>Draft genome sequence of Methylophaga thalassica strain NBRC 102424.</title>
        <authorList>
            <person name="Sun Q."/>
            <person name="Mori K."/>
        </authorList>
    </citation>
    <scope>NUCLEOTIDE SEQUENCE</scope>
    <source>
        <strain evidence="1">NBRC 102424</strain>
    </source>
</reference>
<keyword evidence="2" id="KW-1185">Reference proteome</keyword>
<keyword evidence="1" id="KW-0489">Methyltransferase</keyword>
<dbReference type="Pfam" id="PF13489">
    <property type="entry name" value="Methyltransf_23"/>
    <property type="match status" value="1"/>
</dbReference>
<evidence type="ECO:0000313" key="1">
    <source>
        <dbReference type="EMBL" id="GLP99289.1"/>
    </source>
</evidence>
<gene>
    <name evidence="1" type="ORF">GCM10007891_11430</name>
</gene>
<organism evidence="1 2">
    <name type="scientific">Methylophaga thalassica</name>
    <dbReference type="NCBI Taxonomy" id="40223"/>
    <lineage>
        <taxon>Bacteria</taxon>
        <taxon>Pseudomonadati</taxon>
        <taxon>Pseudomonadota</taxon>
        <taxon>Gammaproteobacteria</taxon>
        <taxon>Thiotrichales</taxon>
        <taxon>Piscirickettsiaceae</taxon>
        <taxon>Methylophaga</taxon>
    </lineage>
</organism>